<feature type="non-terminal residue" evidence="1">
    <location>
        <position position="1"/>
    </location>
</feature>
<organism evidence="1">
    <name type="scientific">Nothobranchius pienaari</name>
    <dbReference type="NCBI Taxonomy" id="704102"/>
    <lineage>
        <taxon>Eukaryota</taxon>
        <taxon>Metazoa</taxon>
        <taxon>Chordata</taxon>
        <taxon>Craniata</taxon>
        <taxon>Vertebrata</taxon>
        <taxon>Euteleostomi</taxon>
        <taxon>Actinopterygii</taxon>
        <taxon>Neopterygii</taxon>
        <taxon>Teleostei</taxon>
        <taxon>Neoteleostei</taxon>
        <taxon>Acanthomorphata</taxon>
        <taxon>Ovalentaria</taxon>
        <taxon>Atherinomorphae</taxon>
        <taxon>Cyprinodontiformes</taxon>
        <taxon>Nothobranchiidae</taxon>
        <taxon>Nothobranchius</taxon>
    </lineage>
</organism>
<evidence type="ECO:0000313" key="1">
    <source>
        <dbReference type="EMBL" id="SBS02538.1"/>
    </source>
</evidence>
<sequence length="41" mass="4613">HGENMLTLRRKAVAMFELATVLQLRLHAAKKITYHHNAATG</sequence>
<proteinExistence type="predicted"/>
<protein>
    <submittedName>
        <fullName evidence="1">Uncharacterized protein</fullName>
    </submittedName>
</protein>
<gene>
    <name evidence="1" type="primary">Nfu_g_1_014900</name>
</gene>
<accession>A0A1A8RAW7</accession>
<name>A0A1A8RAW7_9TELE</name>
<reference evidence="1" key="1">
    <citation type="submission" date="2016-05" db="EMBL/GenBank/DDBJ databases">
        <authorList>
            <person name="Lavstsen T."/>
            <person name="Jespersen J.S."/>
        </authorList>
    </citation>
    <scope>NUCLEOTIDE SEQUENCE</scope>
    <source>
        <tissue evidence="1">Brain</tissue>
    </source>
</reference>
<reference evidence="1" key="2">
    <citation type="submission" date="2016-06" db="EMBL/GenBank/DDBJ databases">
        <title>The genome of a short-lived fish provides insights into sex chromosome evolution and the genetic control of aging.</title>
        <authorList>
            <person name="Reichwald K."/>
            <person name="Felder M."/>
            <person name="Petzold A."/>
            <person name="Koch P."/>
            <person name="Groth M."/>
            <person name="Platzer M."/>
        </authorList>
    </citation>
    <scope>NUCLEOTIDE SEQUENCE</scope>
    <source>
        <tissue evidence="1">Brain</tissue>
    </source>
</reference>
<dbReference type="EMBL" id="HAEG01016381">
    <property type="protein sequence ID" value="SBS02538.1"/>
    <property type="molecule type" value="Transcribed_RNA"/>
</dbReference>
<dbReference type="AlphaFoldDB" id="A0A1A8RAW7"/>